<sequence>MQRAIIIVLLFLSFGLKAQVYQAMPQAGYGPVKRFLTDSVLTIPTGINSLRNISGGRDAGQIRWNTTDSGFYVYSGYQWIKINIDSVSLSNRINGKLNISDTASMLSAYLRKGDTLSLSNRINLRVKYSDTASMLLPYLRKLDTASLSDRINKKMDSLILTTIGTGGLATLLGTTLNIPNYGGALTGYVPYSGATNNVTLGSYNLTGTLLNADYALQVKNGGGSFGNATLNYTAITSQNGSFNFFTNWMSGATTFSKGAAFVYPTSGTTFQYLLPIRNGTLALVEDTVSLSNRINAKIGASDTVSLSNRINLKVNISDTASMLLPYLRKADTSSLSNRINLKLNAADTVSLSNRINLKLNISDTASMLSSYQSAINARVKYSDTAAMLDSYLTAAVKSVGLSMPVAFSVANSPITSTGTLAVSAIGTAAQYIRGDGQLATLPTGSGGGSSVNYYLNGGTSQGTIGGSTYYEMSRTAVIGTNVDFSRTNAQGNGLISQFITDANDPNRTEIPAGAWNFELFFNASSSGGSPSYYVELLKYDGTTFTSIASGSANPELITSGTTIDLYLTSLAVPYTTLAITDRLVVRVYVVTSGKTITLHTQNGHLCLITTTFSGGVTSLNGLTANTQYLAVGTAGTDFAINSLTDTHTFNLPTASATNRGALSSADWTTFNGKMNYTDTVSLSNRINTKLNSSDTVSLSNRINTKANALSGTTNTVPKFTSSTIIGNSNIKDDGNIVTINATAGSFGALQVGNYNGNILLNTNNTSAGLIFQNTSASNKKWDFSSFNNDLSFNESNVNPVMTLQAGGNVGINVTNPSNKLEVNGTFKSVGIATFGSTLSNGTYGYTLPSATGTLALTSQLTSGTVTSIATGLGLSGGTITTSGTLLVDTSSTSILSRQRAANTYATTSSLSGYLPLIGGTLTGALGGTSALFSSSVTASGLVAKGTGSFNVNNNIRFQRGTGVEMGYIGWSDESLNNSTWLFKSSNGNPIAFSADGISQQMFIGLTGNVLIGTTTDAGYKLDVNGTGRFSGSVGINTNPGINKFAIQVNNSSSNQSGIDITNGVNASFNVSLRTDITEINAGGTGNMCFSNGLERMRITSSGNVGIGTTSPSDVLEVNGAGNLGVTISAPTDISPRLLFKTVSVDRAKIVGSTDGLLLSTLSTTPIIFNTNSVERMRITSGGNVLIGIAADNGRKLQVNGTIYANNNIIADAASFQLNIPSGGNYQMYVPGSNNFTFYNSNVGNISNINYTTGAYTATSDINKKKDFELSNIGLNEVLGLKPTLYRMKSEDKTSDKHLGFIAQEVKEFIPQAYSESGEGEDKFIGLTEMPIVAALTKAVQELSAQIKELQTKIQTLENK</sequence>
<organism evidence="5">
    <name type="scientific">uncultured Caudovirales phage</name>
    <dbReference type="NCBI Taxonomy" id="2100421"/>
    <lineage>
        <taxon>Viruses</taxon>
        <taxon>Duplodnaviria</taxon>
        <taxon>Heunggongvirae</taxon>
        <taxon>Uroviricota</taxon>
        <taxon>Caudoviricetes</taxon>
        <taxon>Peduoviridae</taxon>
        <taxon>Maltschvirus</taxon>
        <taxon>Maltschvirus maltsch</taxon>
    </lineage>
</organism>
<evidence type="ECO:0000259" key="4">
    <source>
        <dbReference type="PROSITE" id="PS51688"/>
    </source>
</evidence>
<dbReference type="GO" id="GO:0098015">
    <property type="term" value="C:virus tail"/>
    <property type="evidence" value="ECO:0007669"/>
    <property type="project" value="UniProtKB-KW"/>
</dbReference>
<dbReference type="EMBL" id="LR797341">
    <property type="protein sequence ID" value="CAB4204275.1"/>
    <property type="molecule type" value="Genomic_DNA"/>
</dbReference>
<keyword evidence="2" id="KW-0946">Virion</keyword>
<accession>A0A6J5S6V3</accession>
<proteinExistence type="predicted"/>
<dbReference type="Pfam" id="PF13884">
    <property type="entry name" value="Peptidase_S74"/>
    <property type="match status" value="1"/>
</dbReference>
<gene>
    <name evidence="5" type="ORF">UFOVP1384_43</name>
</gene>
<feature type="domain" description="Peptidase S74" evidence="4">
    <location>
        <begin position="1259"/>
        <end position="1353"/>
    </location>
</feature>
<protein>
    <submittedName>
        <fullName evidence="5">Intramolecular chaperone auto-processing domain containing protein</fullName>
    </submittedName>
</protein>
<keyword evidence="2" id="KW-1227">Viral tail protein</keyword>
<dbReference type="PROSITE" id="PS51688">
    <property type="entry name" value="ICA"/>
    <property type="match status" value="1"/>
</dbReference>
<evidence type="ECO:0000256" key="3">
    <source>
        <dbReference type="SAM" id="Coils"/>
    </source>
</evidence>
<dbReference type="InterPro" id="IPR030392">
    <property type="entry name" value="S74_ICA"/>
</dbReference>
<name>A0A6J5S6V3_9CAUD</name>
<reference evidence="5" key="1">
    <citation type="submission" date="2020-05" db="EMBL/GenBank/DDBJ databases">
        <authorList>
            <person name="Chiriac C."/>
            <person name="Salcher M."/>
            <person name="Ghai R."/>
            <person name="Kavagutti S V."/>
        </authorList>
    </citation>
    <scope>NUCLEOTIDE SEQUENCE</scope>
</reference>
<evidence type="ECO:0000256" key="2">
    <source>
        <dbReference type="ARBA" id="ARBA00022732"/>
    </source>
</evidence>
<keyword evidence="3" id="KW-0175">Coiled coil</keyword>
<comment type="subcellular location">
    <subcellularLocation>
        <location evidence="1">Virion</location>
    </subcellularLocation>
</comment>
<evidence type="ECO:0000313" key="5">
    <source>
        <dbReference type="EMBL" id="CAB4204275.1"/>
    </source>
</evidence>
<feature type="coiled-coil region" evidence="3">
    <location>
        <begin position="1332"/>
        <end position="1359"/>
    </location>
</feature>
<evidence type="ECO:0000256" key="1">
    <source>
        <dbReference type="ARBA" id="ARBA00004328"/>
    </source>
</evidence>